<organism evidence="7 8">
    <name type="scientific">Umezawaea tangerina</name>
    <dbReference type="NCBI Taxonomy" id="84725"/>
    <lineage>
        <taxon>Bacteria</taxon>
        <taxon>Bacillati</taxon>
        <taxon>Actinomycetota</taxon>
        <taxon>Actinomycetes</taxon>
        <taxon>Pseudonocardiales</taxon>
        <taxon>Pseudonocardiaceae</taxon>
        <taxon>Umezawaea</taxon>
    </lineage>
</organism>
<dbReference type="GO" id="GO:0003677">
    <property type="term" value="F:DNA binding"/>
    <property type="evidence" value="ECO:0007669"/>
    <property type="project" value="InterPro"/>
</dbReference>
<dbReference type="Proteomes" id="UP000239494">
    <property type="component" value="Unassembled WGS sequence"/>
</dbReference>
<evidence type="ECO:0000256" key="4">
    <source>
        <dbReference type="ARBA" id="ARBA00022840"/>
    </source>
</evidence>
<dbReference type="GO" id="GO:0005524">
    <property type="term" value="F:ATP binding"/>
    <property type="evidence" value="ECO:0007669"/>
    <property type="project" value="UniProtKB-UniRule"/>
</dbReference>
<keyword evidence="1 5" id="KW-0547">Nucleotide-binding</keyword>
<sequence length="692" mass="76779">MEELLAERERVAFLYRKLDAQRAVALRALEEALGDTTAQRWQREVSVRTLSDQLSRLRVADDGLCFGRTDHVDGTRTYIGRVGLFDEQDEYEPLLTDWRAPAARPFYVATAAVPEGLTRRRHFHTRGRRLQDFHDDELRLDGVALTAALDAPREEVMRDIVATIQVEQDEIIRFDHPGVLVVEGGPGTGKTAVALHRVAYLLYTQRERLAKRGVLVVGPNSGFLRYIGNVLPSLGETDVVFASPGDLMPRLRTVREDVPEVQRRKGGLGILDLLAAAVAQRQELPAEPVPIELEHCVVHLDAAVAEVARTRARQAGLLHNHTRVVFHEALVDVLLDVALAEIDEPWDGVAADVRRELYAHRELRAAVDVLWPALTPRRLLAELYESPDRCAELGVPEFHREVGRAWTVSDVPLLDEAAELLGEHALKPKEEKAGQEYAQGVLEILDTDPTMDPDLLRAVDLIDAEHLAERHEERDHRYLAERAAADREWTYGHVVVDEAQELSEMDWRLLFRRCPSKSMTIVGDLSQRQSAAGARGWSDVLDRYAGSRWAYRELTLNYRTPAEVMDVAAAVLAEVDPTATVPRSVRRNGIAPWAAEVADLRGAVAAELALRHGGTVAVIAPESVTDLPGPVITPREAKGLEFDTVLVLEPHLMAAGERYVALTRATQRLGVLHTAPLPASLHGLRPRAATGG</sequence>
<dbReference type="PANTHER" id="PTHR11070">
    <property type="entry name" value="UVRD / RECB / PCRA DNA HELICASE FAMILY MEMBER"/>
    <property type="match status" value="1"/>
</dbReference>
<dbReference type="OrthoDB" id="9787585at2"/>
<keyword evidence="3 5" id="KW-0347">Helicase</keyword>
<protein>
    <submittedName>
        <fullName evidence="7">DNA helicase IV</fullName>
    </submittedName>
</protein>
<dbReference type="EMBL" id="PVTF01000010">
    <property type="protein sequence ID" value="PRY37300.1"/>
    <property type="molecule type" value="Genomic_DNA"/>
</dbReference>
<evidence type="ECO:0000256" key="2">
    <source>
        <dbReference type="ARBA" id="ARBA00022801"/>
    </source>
</evidence>
<accession>A0A2T0SV75</accession>
<keyword evidence="2 5" id="KW-0378">Hydrolase</keyword>
<feature type="domain" description="UvrD-like helicase ATP-binding" evidence="6">
    <location>
        <begin position="163"/>
        <end position="561"/>
    </location>
</feature>
<name>A0A2T0SV75_9PSEU</name>
<evidence type="ECO:0000259" key="6">
    <source>
        <dbReference type="PROSITE" id="PS51198"/>
    </source>
</evidence>
<dbReference type="GO" id="GO:0005829">
    <property type="term" value="C:cytosol"/>
    <property type="evidence" value="ECO:0007669"/>
    <property type="project" value="TreeGrafter"/>
</dbReference>
<evidence type="ECO:0000256" key="3">
    <source>
        <dbReference type="ARBA" id="ARBA00022806"/>
    </source>
</evidence>
<dbReference type="InterPro" id="IPR027417">
    <property type="entry name" value="P-loop_NTPase"/>
</dbReference>
<dbReference type="GO" id="GO:0043138">
    <property type="term" value="F:3'-5' DNA helicase activity"/>
    <property type="evidence" value="ECO:0007669"/>
    <property type="project" value="TreeGrafter"/>
</dbReference>
<dbReference type="Gene3D" id="3.40.50.300">
    <property type="entry name" value="P-loop containing nucleotide triphosphate hydrolases"/>
    <property type="match status" value="3"/>
</dbReference>
<dbReference type="GO" id="GO:0016787">
    <property type="term" value="F:hydrolase activity"/>
    <property type="evidence" value="ECO:0007669"/>
    <property type="project" value="UniProtKB-UniRule"/>
</dbReference>
<dbReference type="PANTHER" id="PTHR11070:SF45">
    <property type="entry name" value="DNA 3'-5' HELICASE"/>
    <property type="match status" value="1"/>
</dbReference>
<dbReference type="InterPro" id="IPR014016">
    <property type="entry name" value="UvrD-like_ATP-bd"/>
</dbReference>
<evidence type="ECO:0000313" key="8">
    <source>
        <dbReference type="Proteomes" id="UP000239494"/>
    </source>
</evidence>
<dbReference type="AlphaFoldDB" id="A0A2T0SV75"/>
<proteinExistence type="predicted"/>
<feature type="binding site" evidence="5">
    <location>
        <begin position="184"/>
        <end position="191"/>
    </location>
    <ligand>
        <name>ATP</name>
        <dbReference type="ChEBI" id="CHEBI:30616"/>
    </ligand>
</feature>
<evidence type="ECO:0000313" key="7">
    <source>
        <dbReference type="EMBL" id="PRY37300.1"/>
    </source>
</evidence>
<dbReference type="InterPro" id="IPR000212">
    <property type="entry name" value="DNA_helicase_UvrD/REP"/>
</dbReference>
<dbReference type="GO" id="GO:0000725">
    <property type="term" value="P:recombinational repair"/>
    <property type="evidence" value="ECO:0007669"/>
    <property type="project" value="TreeGrafter"/>
</dbReference>
<dbReference type="PROSITE" id="PS51198">
    <property type="entry name" value="UVRD_HELICASE_ATP_BIND"/>
    <property type="match status" value="1"/>
</dbReference>
<comment type="caution">
    <text evidence="7">The sequence shown here is derived from an EMBL/GenBank/DDBJ whole genome shotgun (WGS) entry which is preliminary data.</text>
</comment>
<evidence type="ECO:0000256" key="1">
    <source>
        <dbReference type="ARBA" id="ARBA00022741"/>
    </source>
</evidence>
<keyword evidence="4 5" id="KW-0067">ATP-binding</keyword>
<dbReference type="SUPFAM" id="SSF52540">
    <property type="entry name" value="P-loop containing nucleoside triphosphate hydrolases"/>
    <property type="match status" value="1"/>
</dbReference>
<evidence type="ECO:0000256" key="5">
    <source>
        <dbReference type="PROSITE-ProRule" id="PRU00560"/>
    </source>
</evidence>
<dbReference type="RefSeq" id="WP_106191599.1">
    <property type="nucleotide sequence ID" value="NZ_PVTF01000010.1"/>
</dbReference>
<gene>
    <name evidence="7" type="ORF">CLV43_110111</name>
</gene>
<keyword evidence="8" id="KW-1185">Reference proteome</keyword>
<reference evidence="7 8" key="1">
    <citation type="submission" date="2018-03" db="EMBL/GenBank/DDBJ databases">
        <title>Genomic Encyclopedia of Archaeal and Bacterial Type Strains, Phase II (KMG-II): from individual species to whole genera.</title>
        <authorList>
            <person name="Goeker M."/>
        </authorList>
    </citation>
    <scope>NUCLEOTIDE SEQUENCE [LARGE SCALE GENOMIC DNA]</scope>
    <source>
        <strain evidence="7 8">DSM 44720</strain>
    </source>
</reference>